<dbReference type="Proteomes" id="UP000053144">
    <property type="component" value="Chromosome 1"/>
</dbReference>
<name>A0A0L9TST2_PHAAN</name>
<gene>
    <name evidence="2" type="ORF">LR48_Vigan01g321400</name>
</gene>
<accession>A0A0L9TST2</accession>
<reference evidence="3" key="1">
    <citation type="journal article" date="2015" name="Proc. Natl. Acad. Sci. U.S.A.">
        <title>Genome sequencing of adzuki bean (Vigna angularis) provides insight into high starch and low fat accumulation and domestication.</title>
        <authorList>
            <person name="Yang K."/>
            <person name="Tian Z."/>
            <person name="Chen C."/>
            <person name="Luo L."/>
            <person name="Zhao B."/>
            <person name="Wang Z."/>
            <person name="Yu L."/>
            <person name="Li Y."/>
            <person name="Sun Y."/>
            <person name="Li W."/>
            <person name="Chen Y."/>
            <person name="Li Y."/>
            <person name="Zhang Y."/>
            <person name="Ai D."/>
            <person name="Zhao J."/>
            <person name="Shang C."/>
            <person name="Ma Y."/>
            <person name="Wu B."/>
            <person name="Wang M."/>
            <person name="Gao L."/>
            <person name="Sun D."/>
            <person name="Zhang P."/>
            <person name="Guo F."/>
            <person name="Wang W."/>
            <person name="Li Y."/>
            <person name="Wang J."/>
            <person name="Varshney R.K."/>
            <person name="Wang J."/>
            <person name="Ling H.Q."/>
            <person name="Wan P."/>
        </authorList>
    </citation>
    <scope>NUCLEOTIDE SEQUENCE</scope>
    <source>
        <strain evidence="3">cv. Jingnong 6</strain>
    </source>
</reference>
<keyword evidence="1" id="KW-0812">Transmembrane</keyword>
<dbReference type="AlphaFoldDB" id="A0A0L9TST2"/>
<evidence type="ECO:0000313" key="2">
    <source>
        <dbReference type="EMBL" id="KOM33658.1"/>
    </source>
</evidence>
<evidence type="ECO:0000313" key="3">
    <source>
        <dbReference type="Proteomes" id="UP000053144"/>
    </source>
</evidence>
<keyword evidence="1" id="KW-0472">Membrane</keyword>
<sequence>MRGTQGALIVASILQIVVGFSGLWRNVVSNLKKHQSYKKEQFYSKNQQKQEFANRLSNDVESIPKVYVSKFINSSERTASPLILLHVINQEVCERVVIKPEKMR</sequence>
<dbReference type="STRING" id="3914.A0A0L9TST2"/>
<protein>
    <submittedName>
        <fullName evidence="2">Uncharacterized protein</fullName>
    </submittedName>
</protein>
<evidence type="ECO:0000256" key="1">
    <source>
        <dbReference type="SAM" id="Phobius"/>
    </source>
</evidence>
<organism evidence="2 3">
    <name type="scientific">Phaseolus angularis</name>
    <name type="common">Azuki bean</name>
    <name type="synonym">Vigna angularis</name>
    <dbReference type="NCBI Taxonomy" id="3914"/>
    <lineage>
        <taxon>Eukaryota</taxon>
        <taxon>Viridiplantae</taxon>
        <taxon>Streptophyta</taxon>
        <taxon>Embryophyta</taxon>
        <taxon>Tracheophyta</taxon>
        <taxon>Spermatophyta</taxon>
        <taxon>Magnoliopsida</taxon>
        <taxon>eudicotyledons</taxon>
        <taxon>Gunneridae</taxon>
        <taxon>Pentapetalae</taxon>
        <taxon>rosids</taxon>
        <taxon>fabids</taxon>
        <taxon>Fabales</taxon>
        <taxon>Fabaceae</taxon>
        <taxon>Papilionoideae</taxon>
        <taxon>50 kb inversion clade</taxon>
        <taxon>NPAAA clade</taxon>
        <taxon>indigoferoid/millettioid clade</taxon>
        <taxon>Phaseoleae</taxon>
        <taxon>Vigna</taxon>
    </lineage>
</organism>
<dbReference type="Gramene" id="KOM33658">
    <property type="protein sequence ID" value="KOM33658"/>
    <property type="gene ID" value="LR48_Vigan01g321400"/>
</dbReference>
<feature type="transmembrane region" description="Helical" evidence="1">
    <location>
        <begin position="6"/>
        <end position="24"/>
    </location>
</feature>
<dbReference type="EMBL" id="CM003371">
    <property type="protein sequence ID" value="KOM33658.1"/>
    <property type="molecule type" value="Genomic_DNA"/>
</dbReference>
<keyword evidence="1" id="KW-1133">Transmembrane helix</keyword>
<proteinExistence type="predicted"/>